<comment type="caution">
    <text evidence="2">The sequence shown here is derived from an EMBL/GenBank/DDBJ whole genome shotgun (WGS) entry which is preliminary data.</text>
</comment>
<accession>A0A2P7QVA8</accession>
<keyword evidence="3" id="KW-1185">Reference proteome</keyword>
<dbReference type="EMBL" id="PXYI01000002">
    <property type="protein sequence ID" value="PSJ41901.1"/>
    <property type="molecule type" value="Genomic_DNA"/>
</dbReference>
<evidence type="ECO:0000259" key="1">
    <source>
        <dbReference type="PROSITE" id="PS50075"/>
    </source>
</evidence>
<evidence type="ECO:0000313" key="2">
    <source>
        <dbReference type="EMBL" id="PSJ41901.1"/>
    </source>
</evidence>
<protein>
    <recommendedName>
        <fullName evidence="1">Carrier domain-containing protein</fullName>
    </recommendedName>
</protein>
<evidence type="ECO:0000313" key="3">
    <source>
        <dbReference type="Proteomes" id="UP000241167"/>
    </source>
</evidence>
<name>A0A2P7QVA8_9SPHN</name>
<dbReference type="SUPFAM" id="SSF47336">
    <property type="entry name" value="ACP-like"/>
    <property type="match status" value="1"/>
</dbReference>
<dbReference type="InterPro" id="IPR036736">
    <property type="entry name" value="ACP-like_sf"/>
</dbReference>
<feature type="domain" description="Carrier" evidence="1">
    <location>
        <begin position="56"/>
        <end position="130"/>
    </location>
</feature>
<dbReference type="InterPro" id="IPR009081">
    <property type="entry name" value="PP-bd_ACP"/>
</dbReference>
<dbReference type="PROSITE" id="PS50075">
    <property type="entry name" value="CARRIER"/>
    <property type="match status" value="1"/>
</dbReference>
<organism evidence="2 3">
    <name type="scientific">Allosphingosinicella deserti</name>
    <dbReference type="NCBI Taxonomy" id="2116704"/>
    <lineage>
        <taxon>Bacteria</taxon>
        <taxon>Pseudomonadati</taxon>
        <taxon>Pseudomonadota</taxon>
        <taxon>Alphaproteobacteria</taxon>
        <taxon>Sphingomonadales</taxon>
        <taxon>Sphingomonadaceae</taxon>
        <taxon>Allosphingosinicella</taxon>
    </lineage>
</organism>
<sequence length="147" mass="15541">MPRRRQRRTAAPAGRTFCRRIDGARRRRGEDFTSTDSLSLCNAPASAYPLPEAFSLLDETLARALVADHLGVAPAMVVDAASLVDLGADPLDVLALVLRLEKAFGIGISDAQADGCRTVADLLQVLRLSLNCKTEAVSAGVPAGARV</sequence>
<dbReference type="Proteomes" id="UP000241167">
    <property type="component" value="Unassembled WGS sequence"/>
</dbReference>
<dbReference type="AlphaFoldDB" id="A0A2P7QVA8"/>
<dbReference type="Gene3D" id="1.10.1200.10">
    <property type="entry name" value="ACP-like"/>
    <property type="match status" value="1"/>
</dbReference>
<dbReference type="Pfam" id="PF00550">
    <property type="entry name" value="PP-binding"/>
    <property type="match status" value="1"/>
</dbReference>
<proteinExistence type="predicted"/>
<reference evidence="2 3" key="1">
    <citation type="submission" date="2018-03" db="EMBL/GenBank/DDBJ databases">
        <title>The draft genome of Sphingosinicella sp. GL-C-18.</title>
        <authorList>
            <person name="Liu L."/>
            <person name="Li L."/>
            <person name="Liang L."/>
            <person name="Zhang X."/>
            <person name="Wang T."/>
        </authorList>
    </citation>
    <scope>NUCLEOTIDE SEQUENCE [LARGE SCALE GENOMIC DNA]</scope>
    <source>
        <strain evidence="2 3">GL-C-18</strain>
    </source>
</reference>
<gene>
    <name evidence="2" type="ORF">C7I55_06445</name>
</gene>